<dbReference type="PRINTS" id="PR00463">
    <property type="entry name" value="EP450I"/>
</dbReference>
<dbReference type="PANTHER" id="PTHR24305">
    <property type="entry name" value="CYTOCHROME P450"/>
    <property type="match status" value="1"/>
</dbReference>
<evidence type="ECO:0000256" key="3">
    <source>
        <dbReference type="ARBA" id="ARBA00010617"/>
    </source>
</evidence>
<keyword evidence="4 9" id="KW-0349">Heme</keyword>
<dbReference type="OrthoDB" id="1470350at2759"/>
<dbReference type="SUPFAM" id="SSF48264">
    <property type="entry name" value="Cytochrome P450"/>
    <property type="match status" value="1"/>
</dbReference>
<dbReference type="PROSITE" id="PS00086">
    <property type="entry name" value="CYTOCHROME_P450"/>
    <property type="match status" value="1"/>
</dbReference>
<evidence type="ECO:0000256" key="7">
    <source>
        <dbReference type="ARBA" id="ARBA00023004"/>
    </source>
</evidence>
<evidence type="ECO:0000256" key="2">
    <source>
        <dbReference type="ARBA" id="ARBA00005179"/>
    </source>
</evidence>
<evidence type="ECO:0000256" key="9">
    <source>
        <dbReference type="PIRSR" id="PIRSR602401-1"/>
    </source>
</evidence>
<dbReference type="EMBL" id="WIUZ02000021">
    <property type="protein sequence ID" value="KAF9779010.1"/>
    <property type="molecule type" value="Genomic_DNA"/>
</dbReference>
<dbReference type="Pfam" id="PF00067">
    <property type="entry name" value="p450"/>
    <property type="match status" value="1"/>
</dbReference>
<gene>
    <name evidence="11" type="ORF">BJ322DRAFT_1013846</name>
</gene>
<dbReference type="PANTHER" id="PTHR24305:SF166">
    <property type="entry name" value="CYTOCHROME P450 12A4, MITOCHONDRIAL-RELATED"/>
    <property type="match status" value="1"/>
</dbReference>
<dbReference type="InterPro" id="IPR050121">
    <property type="entry name" value="Cytochrome_P450_monoxygenase"/>
</dbReference>
<comment type="pathway">
    <text evidence="2">Secondary metabolite biosynthesis.</text>
</comment>
<dbReference type="InterPro" id="IPR036396">
    <property type="entry name" value="Cyt_P450_sf"/>
</dbReference>
<dbReference type="InterPro" id="IPR001128">
    <property type="entry name" value="Cyt_P450"/>
</dbReference>
<keyword evidence="5 9" id="KW-0479">Metal-binding</keyword>
<evidence type="ECO:0000256" key="10">
    <source>
        <dbReference type="RuleBase" id="RU000461"/>
    </source>
</evidence>
<dbReference type="Proteomes" id="UP000736335">
    <property type="component" value="Unassembled WGS sequence"/>
</dbReference>
<evidence type="ECO:0000313" key="11">
    <source>
        <dbReference type="EMBL" id="KAF9779010.1"/>
    </source>
</evidence>
<evidence type="ECO:0000256" key="4">
    <source>
        <dbReference type="ARBA" id="ARBA00022617"/>
    </source>
</evidence>
<dbReference type="CDD" id="cd11069">
    <property type="entry name" value="CYP_FUM15-like"/>
    <property type="match status" value="1"/>
</dbReference>
<dbReference type="GO" id="GO:0016705">
    <property type="term" value="F:oxidoreductase activity, acting on paired donors, with incorporation or reduction of molecular oxygen"/>
    <property type="evidence" value="ECO:0007669"/>
    <property type="project" value="InterPro"/>
</dbReference>
<evidence type="ECO:0000256" key="6">
    <source>
        <dbReference type="ARBA" id="ARBA00023002"/>
    </source>
</evidence>
<reference evidence="11" key="2">
    <citation type="submission" date="2020-11" db="EMBL/GenBank/DDBJ databases">
        <authorList>
            <consortium name="DOE Joint Genome Institute"/>
            <person name="Kuo A."/>
            <person name="Miyauchi S."/>
            <person name="Kiss E."/>
            <person name="Drula E."/>
            <person name="Kohler A."/>
            <person name="Sanchez-Garcia M."/>
            <person name="Andreopoulos B."/>
            <person name="Barry K.W."/>
            <person name="Bonito G."/>
            <person name="Buee M."/>
            <person name="Carver A."/>
            <person name="Chen C."/>
            <person name="Cichocki N."/>
            <person name="Clum A."/>
            <person name="Culley D."/>
            <person name="Crous P.W."/>
            <person name="Fauchery L."/>
            <person name="Girlanda M."/>
            <person name="Hayes R."/>
            <person name="Keri Z."/>
            <person name="Labutti K."/>
            <person name="Lipzen A."/>
            <person name="Lombard V."/>
            <person name="Magnuson J."/>
            <person name="Maillard F."/>
            <person name="Morin E."/>
            <person name="Murat C."/>
            <person name="Nolan M."/>
            <person name="Ohm R."/>
            <person name="Pangilinan J."/>
            <person name="Pereira M."/>
            <person name="Perotto S."/>
            <person name="Peter M."/>
            <person name="Riley R."/>
            <person name="Sitrit Y."/>
            <person name="Stielow B."/>
            <person name="Szollosi G."/>
            <person name="Zifcakova L."/>
            <person name="Stursova M."/>
            <person name="Spatafora J.W."/>
            <person name="Tedersoo L."/>
            <person name="Vaario L.-M."/>
            <person name="Yamada A."/>
            <person name="Yan M."/>
            <person name="Wang P."/>
            <person name="Xu J."/>
            <person name="Bruns T."/>
            <person name="Baldrian P."/>
            <person name="Vilgalys R."/>
            <person name="Henrissat B."/>
            <person name="Grigoriev I.V."/>
            <person name="Hibbett D."/>
            <person name="Nagy L.G."/>
            <person name="Martin F.M."/>
        </authorList>
    </citation>
    <scope>NUCLEOTIDE SEQUENCE</scope>
    <source>
        <strain evidence="11">UH-Tt-Lm1</strain>
    </source>
</reference>
<evidence type="ECO:0000256" key="5">
    <source>
        <dbReference type="ARBA" id="ARBA00022723"/>
    </source>
</evidence>
<feature type="binding site" description="axial binding residue" evidence="9">
    <location>
        <position position="478"/>
    </location>
    <ligand>
        <name>heme</name>
        <dbReference type="ChEBI" id="CHEBI:30413"/>
    </ligand>
    <ligandPart>
        <name>Fe</name>
        <dbReference type="ChEBI" id="CHEBI:18248"/>
    </ligandPart>
</feature>
<accession>A0A9P6H424</accession>
<dbReference type="Gene3D" id="1.10.630.10">
    <property type="entry name" value="Cytochrome P450"/>
    <property type="match status" value="1"/>
</dbReference>
<protein>
    <submittedName>
        <fullName evidence="11">Cytochrome P450</fullName>
    </submittedName>
</protein>
<evidence type="ECO:0000256" key="1">
    <source>
        <dbReference type="ARBA" id="ARBA00001971"/>
    </source>
</evidence>
<dbReference type="GO" id="GO:0004497">
    <property type="term" value="F:monooxygenase activity"/>
    <property type="evidence" value="ECO:0007669"/>
    <property type="project" value="UniProtKB-KW"/>
</dbReference>
<dbReference type="GO" id="GO:0005506">
    <property type="term" value="F:iron ion binding"/>
    <property type="evidence" value="ECO:0007669"/>
    <property type="project" value="InterPro"/>
</dbReference>
<evidence type="ECO:0000313" key="12">
    <source>
        <dbReference type="Proteomes" id="UP000736335"/>
    </source>
</evidence>
<comment type="similarity">
    <text evidence="3 10">Belongs to the cytochrome P450 family.</text>
</comment>
<keyword evidence="12" id="KW-1185">Reference proteome</keyword>
<dbReference type="GO" id="GO:0020037">
    <property type="term" value="F:heme binding"/>
    <property type="evidence" value="ECO:0007669"/>
    <property type="project" value="InterPro"/>
</dbReference>
<name>A0A9P6H424_9AGAM</name>
<reference evidence="11" key="1">
    <citation type="journal article" date="2020" name="Nat. Commun.">
        <title>Large-scale genome sequencing of mycorrhizal fungi provides insights into the early evolution of symbiotic traits.</title>
        <authorList>
            <person name="Miyauchi S."/>
            <person name="Kiss E."/>
            <person name="Kuo A."/>
            <person name="Drula E."/>
            <person name="Kohler A."/>
            <person name="Sanchez-Garcia M."/>
            <person name="Morin E."/>
            <person name="Andreopoulos B."/>
            <person name="Barry K.W."/>
            <person name="Bonito G."/>
            <person name="Buee M."/>
            <person name="Carver A."/>
            <person name="Chen C."/>
            <person name="Cichocki N."/>
            <person name="Clum A."/>
            <person name="Culley D."/>
            <person name="Crous P.W."/>
            <person name="Fauchery L."/>
            <person name="Girlanda M."/>
            <person name="Hayes R.D."/>
            <person name="Keri Z."/>
            <person name="LaButti K."/>
            <person name="Lipzen A."/>
            <person name="Lombard V."/>
            <person name="Magnuson J."/>
            <person name="Maillard F."/>
            <person name="Murat C."/>
            <person name="Nolan M."/>
            <person name="Ohm R.A."/>
            <person name="Pangilinan J."/>
            <person name="Pereira M.F."/>
            <person name="Perotto S."/>
            <person name="Peter M."/>
            <person name="Pfister S."/>
            <person name="Riley R."/>
            <person name="Sitrit Y."/>
            <person name="Stielow J.B."/>
            <person name="Szollosi G."/>
            <person name="Zifcakova L."/>
            <person name="Stursova M."/>
            <person name="Spatafora J.W."/>
            <person name="Tedersoo L."/>
            <person name="Vaario L.M."/>
            <person name="Yamada A."/>
            <person name="Yan M."/>
            <person name="Wang P."/>
            <person name="Xu J."/>
            <person name="Bruns T."/>
            <person name="Baldrian P."/>
            <person name="Vilgalys R."/>
            <person name="Dunand C."/>
            <person name="Henrissat B."/>
            <person name="Grigoriev I.V."/>
            <person name="Hibbett D."/>
            <person name="Nagy L.G."/>
            <person name="Martin F.M."/>
        </authorList>
    </citation>
    <scope>NUCLEOTIDE SEQUENCE</scope>
    <source>
        <strain evidence="11">UH-Tt-Lm1</strain>
    </source>
</reference>
<dbReference type="InterPro" id="IPR017972">
    <property type="entry name" value="Cyt_P450_CS"/>
</dbReference>
<proteinExistence type="inferred from homology"/>
<keyword evidence="7 9" id="KW-0408">Iron</keyword>
<dbReference type="InterPro" id="IPR002401">
    <property type="entry name" value="Cyt_P450_E_grp-I"/>
</dbReference>
<comment type="cofactor">
    <cofactor evidence="1 9">
        <name>heme</name>
        <dbReference type="ChEBI" id="CHEBI:30413"/>
    </cofactor>
</comment>
<keyword evidence="6 10" id="KW-0560">Oxidoreductase</keyword>
<organism evidence="11 12">
    <name type="scientific">Thelephora terrestris</name>
    <dbReference type="NCBI Taxonomy" id="56493"/>
    <lineage>
        <taxon>Eukaryota</taxon>
        <taxon>Fungi</taxon>
        <taxon>Dikarya</taxon>
        <taxon>Basidiomycota</taxon>
        <taxon>Agaricomycotina</taxon>
        <taxon>Agaricomycetes</taxon>
        <taxon>Thelephorales</taxon>
        <taxon>Thelephoraceae</taxon>
        <taxon>Thelephora</taxon>
    </lineage>
</organism>
<keyword evidence="8 10" id="KW-0503">Monooxygenase</keyword>
<sequence>MDSWQAALAICGATVTYIWYKRHRTFSIRDVPGPKNPSWIYGHAWWWEAEEVAVVEKKILEEYGTIARWNGSLGEERLWVADPKTIHHILQDSDRLYAKPHFVSEFVATLLDWGVVLVEGDAHKRQRRAMAPAFGVFEAKALYPCFVRCSNSLAEKWHETLSTAGSGRAAIIDVHSWLSKATLDAIGAGAFDYDFGALENTDNKFTKSYANLLFDLFGKSSKGRLLFMDSFKWFPKGFCSWLLDRDKSQGVARVRENRSYAHEVASKLIEDKKKELEDGTSRKDLLSLLVKANSALRPDWRLSDDEIVAQFRTILFAGHETTAKTLTFTLWELANNQHVQESLRAEITETLSGIRARGDNDFSVNNFDSMPYLLAVVKEVLRVYPAVVNLTRMSKNDDFLPLSKPVVGLSGKVYENLPVPAGTVVAISTVGYNLNKDVWGPDAYEFRPERWLDMNEKPESPVGIYSNLVTFSGGYRSCIGWRFAVIELHTFLVTLVRQFSFALPDNGQKIKKMRPAGITPTVVGEEHKGPQMPLMVTMLRNE</sequence>
<evidence type="ECO:0000256" key="8">
    <source>
        <dbReference type="ARBA" id="ARBA00023033"/>
    </source>
</evidence>
<comment type="caution">
    <text evidence="11">The sequence shown here is derived from an EMBL/GenBank/DDBJ whole genome shotgun (WGS) entry which is preliminary data.</text>
</comment>
<dbReference type="AlphaFoldDB" id="A0A9P6H424"/>
<dbReference type="PRINTS" id="PR00385">
    <property type="entry name" value="P450"/>
</dbReference>